<dbReference type="PANTHER" id="PTHR46579:SF1">
    <property type="entry name" value="F5_8 TYPE C DOMAIN-CONTAINING PROTEIN"/>
    <property type="match status" value="1"/>
</dbReference>
<evidence type="ECO:0000313" key="2">
    <source>
        <dbReference type="EMBL" id="KAK3908076.1"/>
    </source>
</evidence>
<protein>
    <submittedName>
        <fullName evidence="2">Halomucin</fullName>
    </submittedName>
</protein>
<evidence type="ECO:0000256" key="1">
    <source>
        <dbReference type="SAM" id="MobiDB-lite"/>
    </source>
</evidence>
<evidence type="ECO:0000313" key="3">
    <source>
        <dbReference type="Proteomes" id="UP001219518"/>
    </source>
</evidence>
<keyword evidence="3" id="KW-1185">Reference proteome</keyword>
<dbReference type="PANTHER" id="PTHR46579">
    <property type="entry name" value="F5/8 TYPE C DOMAIN-CONTAINING PROTEIN-RELATED"/>
    <property type="match status" value="1"/>
</dbReference>
<organism evidence="2 3">
    <name type="scientific">Frankliniella fusca</name>
    <dbReference type="NCBI Taxonomy" id="407009"/>
    <lineage>
        <taxon>Eukaryota</taxon>
        <taxon>Metazoa</taxon>
        <taxon>Ecdysozoa</taxon>
        <taxon>Arthropoda</taxon>
        <taxon>Hexapoda</taxon>
        <taxon>Insecta</taxon>
        <taxon>Pterygota</taxon>
        <taxon>Neoptera</taxon>
        <taxon>Paraneoptera</taxon>
        <taxon>Thysanoptera</taxon>
        <taxon>Terebrantia</taxon>
        <taxon>Thripoidea</taxon>
        <taxon>Thripidae</taxon>
        <taxon>Frankliniella</taxon>
    </lineage>
</organism>
<feature type="compositionally biased region" description="Low complexity" evidence="1">
    <location>
        <begin position="198"/>
        <end position="212"/>
    </location>
</feature>
<dbReference type="AlphaFoldDB" id="A0AAE1L5Z5"/>
<feature type="region of interest" description="Disordered" evidence="1">
    <location>
        <begin position="71"/>
        <end position="90"/>
    </location>
</feature>
<feature type="region of interest" description="Disordered" evidence="1">
    <location>
        <begin position="190"/>
        <end position="303"/>
    </location>
</feature>
<accession>A0AAE1L5Z5</accession>
<dbReference type="Proteomes" id="UP001219518">
    <property type="component" value="Unassembled WGS sequence"/>
</dbReference>
<sequence>MERNDAPSAASYYRARKDSWKDHLKCSCCYHDDGCQYHDDSNATLDCDCDYHGSTDYTECDHLELSSSCTNRNRNIESGDENSDKEGNKLNADFHSTAIPVCEVNILESPLPDDDFNLNETNGSIALNCDADESELSSECHLSSATGAVSSCDGGSSTSLHKHNHHFTNDIEQNDSNIHSTLLETDIFPANTLPPEQSKSSLHSYSPSSSGTSDDDIFKCSGVTAHYLDEINEDERDEDRNEYYSPSDSGGDDDDDDDDDDDENDSNPDDPPDLNPDDDPDDPDPANDPLAQGNGNQNGPYFSLENPRLNRILELGFECTVREAVAMVAAIGVRYNMEYDLLVKIFRLSNIMLGEAQLPSTKDQLWSILNRRREVSRRHAYCGDCHRNLGLYSDLQRIVACPCGIEKPRKKVKYFITLSISAQLKQFLEIPGMWEKLQHRQERQIINQGAKEDIFDGDCYIHLKNHYGLREPYDFTYNFNLDAFRMTKSSNKQATPIFIRLNEAPPNLRQQFVFLAGLWVDNSPPILSLFMERFVAECNSLSTVGLAWTPPGYGEEVISKFFPACCCVDAVERASLMCHTTHAGVYACPFCTIQGVYINAMKFPLPGTELNLVRRRQNEEYIERIVVPEPQLRTDASSRQAMDDIQEAQDAGAEINIEGVVGSSSLKELQFFNLVDGLSSDDLHPIYLGVAAFHMRLILRRLNARQINAINVRLLAIKCPTNISRKPRKLEKKRNLKGSEWAHILLYFGVPCMQGIVEDAKISHFGLLSSAVYMLSRDSITEQNFLTADRLIRLYLLRFQNTFGTINMRFNVHMMSHLVSVCRKWGPLFAHSTAPFESMNCIMGNKVTSPKAAADQIVQRYFLKALIAEVPGSADINEVVKEEIAFIMQKDTSRPTLVFGNNKFYGSATERVVTMEERQALEDEGLDFVRLQEFVKLKYNFLEFRSINYHPDEDIRSDNSFVYTYSNFFGRILSIVALGEAMNRVAGMFVERFNVGRRLSGVHHIVELLDRADIHFVTPDEVRNLSIKISVRNVNYIMAMANQFEID</sequence>
<reference evidence="2" key="2">
    <citation type="journal article" date="2023" name="BMC Genomics">
        <title>Pest status, molecular evolution, and epigenetic factors derived from the genome assembly of Frankliniella fusca, a thysanopteran phytovirus vector.</title>
        <authorList>
            <person name="Catto M.A."/>
            <person name="Labadie P.E."/>
            <person name="Jacobson A.L."/>
            <person name="Kennedy G.G."/>
            <person name="Srinivasan R."/>
            <person name="Hunt B.G."/>
        </authorList>
    </citation>
    <scope>NUCLEOTIDE SEQUENCE</scope>
    <source>
        <strain evidence="2">PL_HMW_Pooled</strain>
    </source>
</reference>
<comment type="caution">
    <text evidence="2">The sequence shown here is derived from an EMBL/GenBank/DDBJ whole genome shotgun (WGS) entry which is preliminary data.</text>
</comment>
<feature type="compositionally biased region" description="Basic and acidic residues" evidence="1">
    <location>
        <begin position="74"/>
        <end position="88"/>
    </location>
</feature>
<name>A0AAE1L5Z5_9NEOP</name>
<proteinExistence type="predicted"/>
<dbReference type="EMBL" id="JAHWGI010000027">
    <property type="protein sequence ID" value="KAK3908076.1"/>
    <property type="molecule type" value="Genomic_DNA"/>
</dbReference>
<feature type="compositionally biased region" description="Acidic residues" evidence="1">
    <location>
        <begin position="250"/>
        <end position="285"/>
    </location>
</feature>
<gene>
    <name evidence="2" type="ORF">KUF71_003208</name>
</gene>
<reference evidence="2" key="1">
    <citation type="submission" date="2021-07" db="EMBL/GenBank/DDBJ databases">
        <authorList>
            <person name="Catto M.A."/>
            <person name="Jacobson A."/>
            <person name="Kennedy G."/>
            <person name="Labadie P."/>
            <person name="Hunt B.G."/>
            <person name="Srinivasan R."/>
        </authorList>
    </citation>
    <scope>NUCLEOTIDE SEQUENCE</scope>
    <source>
        <strain evidence="2">PL_HMW_Pooled</strain>
        <tissue evidence="2">Head</tissue>
    </source>
</reference>